<gene>
    <name evidence="3" type="ORF">CARN6_1896</name>
</gene>
<dbReference type="AlphaFoldDB" id="E6QMG1"/>
<feature type="domain" description="Glycosyltransferase subfamily 4-like N-terminal" evidence="2">
    <location>
        <begin position="16"/>
        <end position="123"/>
    </location>
</feature>
<proteinExistence type="predicted"/>
<organism evidence="3">
    <name type="scientific">mine drainage metagenome</name>
    <dbReference type="NCBI Taxonomy" id="410659"/>
    <lineage>
        <taxon>unclassified sequences</taxon>
        <taxon>metagenomes</taxon>
        <taxon>ecological metagenomes</taxon>
    </lineage>
</organism>
<reference evidence="3" key="1">
    <citation type="submission" date="2009-10" db="EMBL/GenBank/DDBJ databases">
        <title>Diversity of trophic interactions inside an arsenic-rich microbial ecosystem.</title>
        <authorList>
            <person name="Bertin P.N."/>
            <person name="Heinrich-Salmeron A."/>
            <person name="Pelletier E."/>
            <person name="Goulhen-Chollet F."/>
            <person name="Arsene-Ploetze F."/>
            <person name="Gallien S."/>
            <person name="Calteau A."/>
            <person name="Vallenet D."/>
            <person name="Casiot C."/>
            <person name="Chane-Woon-Ming B."/>
            <person name="Giloteaux L."/>
            <person name="Barakat M."/>
            <person name="Bonnefoy V."/>
            <person name="Bruneel O."/>
            <person name="Chandler M."/>
            <person name="Cleiss J."/>
            <person name="Duran R."/>
            <person name="Elbaz-Poulichet F."/>
            <person name="Fonknechten N."/>
            <person name="Lauga B."/>
            <person name="Mornico D."/>
            <person name="Ortet P."/>
            <person name="Schaeffer C."/>
            <person name="Siguier P."/>
            <person name="Alexander Thil Smith A."/>
            <person name="Van Dorsselaer A."/>
            <person name="Weissenbach J."/>
            <person name="Medigue C."/>
            <person name="Le Paslier D."/>
        </authorList>
    </citation>
    <scope>NUCLEOTIDE SEQUENCE</scope>
</reference>
<sequence length="328" mass="35951">MLRGLTACFTLPAYTVSFPLRLAYLAEALLLGRWMRGKGLTRFHVHFGGPVSSVGLLTALAWRIPWSITFHGPGEFHAEDQCWLRPKLLSARHVFAISEFTRSQLLRIAPESEPKVSVIRLGVRSSLLAEARTEDTSQTGPLKIVCTGRLVPAKGQRVLLRAFAALPEHPRFRLTFIGDGPDRKHLEQLGRELGIEDRIEWLGALNHDATLRCVAGARIFVLASFAEGLPVALMEAMALGVPCISTYIAGIPELIHNEKNGLLVPAGSVEALTTAIKRLIGEPDLRERLTGCAKKTIAEEYLLESNHRALAAAMRRVWGVESGDSNGS</sequence>
<accession>E6QMG1</accession>
<evidence type="ECO:0000259" key="1">
    <source>
        <dbReference type="Pfam" id="PF00534"/>
    </source>
</evidence>
<dbReference type="GO" id="GO:0016757">
    <property type="term" value="F:glycosyltransferase activity"/>
    <property type="evidence" value="ECO:0007669"/>
    <property type="project" value="InterPro"/>
</dbReference>
<dbReference type="EMBL" id="CABQ01000217">
    <property type="protein sequence ID" value="CBI08432.1"/>
    <property type="molecule type" value="Genomic_DNA"/>
</dbReference>
<dbReference type="PANTHER" id="PTHR45947:SF3">
    <property type="entry name" value="SULFOQUINOVOSYL TRANSFERASE SQD2"/>
    <property type="match status" value="1"/>
</dbReference>
<dbReference type="CDD" id="cd03801">
    <property type="entry name" value="GT4_PimA-like"/>
    <property type="match status" value="1"/>
</dbReference>
<protein>
    <submittedName>
        <fullName evidence="3">Glycosyl transferase group 1</fullName>
    </submittedName>
</protein>
<name>E6QMG1_9ZZZZ</name>
<keyword evidence="3" id="KW-0808">Transferase</keyword>
<dbReference type="PANTHER" id="PTHR45947">
    <property type="entry name" value="SULFOQUINOVOSYL TRANSFERASE SQD2"/>
    <property type="match status" value="1"/>
</dbReference>
<comment type="caution">
    <text evidence="3">The sequence shown here is derived from an EMBL/GenBank/DDBJ whole genome shotgun (WGS) entry which is preliminary data.</text>
</comment>
<dbReference type="SUPFAM" id="SSF53756">
    <property type="entry name" value="UDP-Glycosyltransferase/glycogen phosphorylase"/>
    <property type="match status" value="1"/>
</dbReference>
<dbReference type="InterPro" id="IPR001296">
    <property type="entry name" value="Glyco_trans_1"/>
</dbReference>
<evidence type="ECO:0000259" key="2">
    <source>
        <dbReference type="Pfam" id="PF13439"/>
    </source>
</evidence>
<dbReference type="InterPro" id="IPR050194">
    <property type="entry name" value="Glycosyltransferase_grp1"/>
</dbReference>
<dbReference type="Pfam" id="PF00534">
    <property type="entry name" value="Glycos_transf_1"/>
    <property type="match status" value="1"/>
</dbReference>
<dbReference type="Gene3D" id="3.40.50.2000">
    <property type="entry name" value="Glycogen Phosphorylase B"/>
    <property type="match status" value="2"/>
</dbReference>
<feature type="domain" description="Glycosyl transferase family 1" evidence="1">
    <location>
        <begin position="134"/>
        <end position="295"/>
    </location>
</feature>
<dbReference type="InterPro" id="IPR028098">
    <property type="entry name" value="Glyco_trans_4-like_N"/>
</dbReference>
<dbReference type="Pfam" id="PF13439">
    <property type="entry name" value="Glyco_transf_4"/>
    <property type="match status" value="1"/>
</dbReference>
<evidence type="ECO:0000313" key="3">
    <source>
        <dbReference type="EMBL" id="CBI08432.1"/>
    </source>
</evidence>